<comment type="caution">
    <text evidence="1">The sequence shown here is derived from an EMBL/GenBank/DDBJ whole genome shotgun (WGS) entry which is preliminary data.</text>
</comment>
<sequence>MVLVGEFFLAADDEAAVRVGPGRRHEFPAVPCDGICPDDAVLKWETLLPRASAKGPVGSDRLREVVPMANDGFTVFAIPDQLCTALVSAGTDRLRTTAVLWAETSEPDDEISLDRAVDLLERLSVLAGRGVERNLNLYCWYFAP</sequence>
<reference evidence="1 2" key="1">
    <citation type="submission" date="2024-09" db="EMBL/GenBank/DDBJ databases">
        <authorList>
            <person name="Sun Q."/>
            <person name="Mori K."/>
        </authorList>
    </citation>
    <scope>NUCLEOTIDE SEQUENCE [LARGE SCALE GENOMIC DNA]</scope>
    <source>
        <strain evidence="1 2">JCM 3331</strain>
    </source>
</reference>
<gene>
    <name evidence="1" type="ORF">ACFFTL_15390</name>
</gene>
<dbReference type="Proteomes" id="UP001589710">
    <property type="component" value="Unassembled WGS sequence"/>
</dbReference>
<dbReference type="RefSeq" id="WP_345516882.1">
    <property type="nucleotide sequence ID" value="NZ_BAAAXD010000041.1"/>
</dbReference>
<proteinExistence type="predicted"/>
<protein>
    <submittedName>
        <fullName evidence="1">Uncharacterized protein</fullName>
    </submittedName>
</protein>
<organism evidence="1 2">
    <name type="scientific">Streptomyces yanii</name>
    <dbReference type="NCBI Taxonomy" id="78510"/>
    <lineage>
        <taxon>Bacteria</taxon>
        <taxon>Bacillati</taxon>
        <taxon>Actinomycetota</taxon>
        <taxon>Actinomycetes</taxon>
        <taxon>Kitasatosporales</taxon>
        <taxon>Streptomycetaceae</taxon>
        <taxon>Streptomyces</taxon>
    </lineage>
</organism>
<dbReference type="EMBL" id="JBHMCG010000063">
    <property type="protein sequence ID" value="MFB9573663.1"/>
    <property type="molecule type" value="Genomic_DNA"/>
</dbReference>
<name>A0ABV5R731_9ACTN</name>
<evidence type="ECO:0000313" key="2">
    <source>
        <dbReference type="Proteomes" id="UP001589710"/>
    </source>
</evidence>
<accession>A0ABV5R731</accession>
<keyword evidence="2" id="KW-1185">Reference proteome</keyword>
<evidence type="ECO:0000313" key="1">
    <source>
        <dbReference type="EMBL" id="MFB9573663.1"/>
    </source>
</evidence>